<proteinExistence type="predicted"/>
<protein>
    <submittedName>
        <fullName evidence="1">Uncharacterized protein</fullName>
    </submittedName>
</protein>
<organism evidence="1">
    <name type="scientific">hydrothermal vent metagenome</name>
    <dbReference type="NCBI Taxonomy" id="652676"/>
    <lineage>
        <taxon>unclassified sequences</taxon>
        <taxon>metagenomes</taxon>
        <taxon>ecological metagenomes</taxon>
    </lineage>
</organism>
<reference evidence="1" key="1">
    <citation type="submission" date="2018-06" db="EMBL/GenBank/DDBJ databases">
        <authorList>
            <person name="Zhirakovskaya E."/>
        </authorList>
    </citation>
    <scope>NUCLEOTIDE SEQUENCE</scope>
</reference>
<name>A0A3B0U594_9ZZZZ</name>
<dbReference type="AlphaFoldDB" id="A0A3B0U594"/>
<sequence length="42" mass="4799">MILHEADKIRQNEFTVQSLNSQKYTKKQARGVLLILPSAAEK</sequence>
<accession>A0A3B0U594</accession>
<evidence type="ECO:0000313" key="1">
    <source>
        <dbReference type="EMBL" id="VAW14576.1"/>
    </source>
</evidence>
<dbReference type="EMBL" id="UOEQ01000042">
    <property type="protein sequence ID" value="VAW14576.1"/>
    <property type="molecule type" value="Genomic_DNA"/>
</dbReference>
<gene>
    <name evidence="1" type="ORF">MNBD_ALPHA11-448</name>
</gene>